<comment type="caution">
    <text evidence="2">The sequence shown here is derived from an EMBL/GenBank/DDBJ whole genome shotgun (WGS) entry which is preliminary data.</text>
</comment>
<evidence type="ECO:0000313" key="3">
    <source>
        <dbReference type="Proteomes" id="UP000194837"/>
    </source>
</evidence>
<name>A0A251Y949_9MICO</name>
<gene>
    <name evidence="2" type="ORF">BFL34_01603</name>
</gene>
<feature type="region of interest" description="Disordered" evidence="1">
    <location>
        <begin position="1"/>
        <end position="24"/>
    </location>
</feature>
<evidence type="ECO:0000256" key="1">
    <source>
        <dbReference type="SAM" id="MobiDB-lite"/>
    </source>
</evidence>
<evidence type="ECO:0000313" key="2">
    <source>
        <dbReference type="EMBL" id="OUE20785.1"/>
    </source>
</evidence>
<sequence>MWGGAARTRRTRRRPRRLPEASRRLRRAPTYLRVTCGERIGYTIQCVQRVSTVPVVQR</sequence>
<dbReference type="Proteomes" id="UP000194837">
    <property type="component" value="Unassembled WGS sequence"/>
</dbReference>
<accession>A0A251Y949</accession>
<reference evidence="2 3" key="1">
    <citation type="submission" date="2016-08" db="EMBL/GenBank/DDBJ databases">
        <title>Genome sequence of Clavibacter michiganensis spp strain CFBP7494.</title>
        <authorList>
            <person name="Thapa S.P."/>
            <person name="Coaker G."/>
            <person name="Jacques M.-A."/>
        </authorList>
    </citation>
    <scope>NUCLEOTIDE SEQUENCE [LARGE SCALE GENOMIC DNA]</scope>
    <source>
        <strain evidence="2">CFBP7494</strain>
    </source>
</reference>
<dbReference type="EMBL" id="MDJW01000008">
    <property type="protein sequence ID" value="OUE20785.1"/>
    <property type="molecule type" value="Genomic_DNA"/>
</dbReference>
<feature type="compositionally biased region" description="Basic residues" evidence="1">
    <location>
        <begin position="7"/>
        <end position="16"/>
    </location>
</feature>
<protein>
    <submittedName>
        <fullName evidence="2">Uncharacterized protein</fullName>
    </submittedName>
</protein>
<dbReference type="AlphaFoldDB" id="A0A251Y949"/>
<proteinExistence type="predicted"/>
<organism evidence="2 3">
    <name type="scientific">Clavibacter michiganensis</name>
    <dbReference type="NCBI Taxonomy" id="28447"/>
    <lineage>
        <taxon>Bacteria</taxon>
        <taxon>Bacillati</taxon>
        <taxon>Actinomycetota</taxon>
        <taxon>Actinomycetes</taxon>
        <taxon>Micrococcales</taxon>
        <taxon>Microbacteriaceae</taxon>
        <taxon>Clavibacter</taxon>
    </lineage>
</organism>